<gene>
    <name evidence="1" type="ORF">VC83_05469</name>
</gene>
<evidence type="ECO:0000313" key="1">
    <source>
        <dbReference type="EMBL" id="OAF58023.1"/>
    </source>
</evidence>
<name>A0A177AA13_9PEZI</name>
<sequence>MGATGSRGMSPGWDELQIGGGHLELSPIDRLLLSHWTATPMVERSREQFPDEVKASVSMVPMPRMMSVLDELTFLERLMTAYNVSI</sequence>
<dbReference type="RefSeq" id="XP_024323309.1">
    <property type="nucleotide sequence ID" value="XM_024469091.1"/>
</dbReference>
<accession>A0A177AA13</accession>
<reference evidence="1" key="1">
    <citation type="submission" date="2016-03" db="EMBL/GenBank/DDBJ databases">
        <title>Updated assembly of Pseudogymnoascus destructans, the fungus causing white-nose syndrome of bats.</title>
        <authorList>
            <person name="Palmer J.M."/>
            <person name="Drees K.P."/>
            <person name="Foster J.T."/>
            <person name="Lindner D.L."/>
        </authorList>
    </citation>
    <scope>NUCLEOTIDE SEQUENCE [LARGE SCALE GENOMIC DNA]</scope>
    <source>
        <strain evidence="1">20631-21</strain>
    </source>
</reference>
<dbReference type="Proteomes" id="UP000077154">
    <property type="component" value="Unassembled WGS sequence"/>
</dbReference>
<dbReference type="AlphaFoldDB" id="A0A177AA13"/>
<organism evidence="1">
    <name type="scientific">Pseudogymnoascus destructans</name>
    <dbReference type="NCBI Taxonomy" id="655981"/>
    <lineage>
        <taxon>Eukaryota</taxon>
        <taxon>Fungi</taxon>
        <taxon>Dikarya</taxon>
        <taxon>Ascomycota</taxon>
        <taxon>Pezizomycotina</taxon>
        <taxon>Leotiomycetes</taxon>
        <taxon>Thelebolales</taxon>
        <taxon>Thelebolaceae</taxon>
        <taxon>Pseudogymnoascus</taxon>
    </lineage>
</organism>
<proteinExistence type="predicted"/>
<dbReference type="EMBL" id="KV441398">
    <property type="protein sequence ID" value="OAF58023.1"/>
    <property type="molecule type" value="Genomic_DNA"/>
</dbReference>
<dbReference type="GeneID" id="36288535"/>
<protein>
    <submittedName>
        <fullName evidence="1">Uncharacterized protein</fullName>
    </submittedName>
</protein>